<protein>
    <submittedName>
        <fullName evidence="3">C6 domain-containing protein</fullName>
    </submittedName>
</protein>
<dbReference type="Proteomes" id="UP000038045">
    <property type="component" value="Unplaced"/>
</dbReference>
<reference evidence="3" key="1">
    <citation type="submission" date="2017-02" db="UniProtKB">
        <authorList>
            <consortium name="WormBaseParasite"/>
        </authorList>
    </citation>
    <scope>IDENTIFICATION</scope>
</reference>
<evidence type="ECO:0000313" key="2">
    <source>
        <dbReference type="Proteomes" id="UP000038045"/>
    </source>
</evidence>
<proteinExistence type="predicted"/>
<keyword evidence="1" id="KW-0732">Signal</keyword>
<organism evidence="2 3">
    <name type="scientific">Parastrongyloides trichosuri</name>
    <name type="common">Possum-specific nematode worm</name>
    <dbReference type="NCBI Taxonomy" id="131310"/>
    <lineage>
        <taxon>Eukaryota</taxon>
        <taxon>Metazoa</taxon>
        <taxon>Ecdysozoa</taxon>
        <taxon>Nematoda</taxon>
        <taxon>Chromadorea</taxon>
        <taxon>Rhabditida</taxon>
        <taxon>Tylenchina</taxon>
        <taxon>Panagrolaimomorpha</taxon>
        <taxon>Strongyloidoidea</taxon>
        <taxon>Strongyloididae</taxon>
        <taxon>Parastrongyloides</taxon>
    </lineage>
</organism>
<dbReference type="AlphaFoldDB" id="A0A0N4ZA35"/>
<keyword evidence="2" id="KW-1185">Reference proteome</keyword>
<name>A0A0N4ZA35_PARTI</name>
<feature type="chain" id="PRO_5005891483" evidence="1">
    <location>
        <begin position="20"/>
        <end position="169"/>
    </location>
</feature>
<evidence type="ECO:0000313" key="3">
    <source>
        <dbReference type="WBParaSite" id="PTRK_0000424200.1"/>
    </source>
</evidence>
<feature type="signal peptide" evidence="1">
    <location>
        <begin position="1"/>
        <end position="19"/>
    </location>
</feature>
<sequence>MYLVLLLLLVIRQYHNVNCCMKADHNAHHKNNFNSDSPTFIINVSEPHFHHTTTTQATTTTTVKTYECTTPIQTSGNNLVEVSSDVAYTADGETIAIVTCTVINRNNANNQNNALDYAWMNENGNGWFSSEDNDQTMVRTYKCNHETGSWYIGNTPTDVVRFVRCSNSD</sequence>
<evidence type="ECO:0000256" key="1">
    <source>
        <dbReference type="SAM" id="SignalP"/>
    </source>
</evidence>
<dbReference type="WBParaSite" id="PTRK_0000424200.1">
    <property type="protein sequence ID" value="PTRK_0000424200.1"/>
    <property type="gene ID" value="PTRK_0000424200"/>
</dbReference>
<accession>A0A0N4ZA35</accession>